<dbReference type="InterPro" id="IPR017969">
    <property type="entry name" value="Heavy-metal-associated_CS"/>
</dbReference>
<dbReference type="GO" id="GO:0006825">
    <property type="term" value="P:copper ion transport"/>
    <property type="evidence" value="ECO:0007669"/>
    <property type="project" value="InterPro"/>
</dbReference>
<dbReference type="InterPro" id="IPR036163">
    <property type="entry name" value="HMA_dom_sf"/>
</dbReference>
<keyword evidence="1" id="KW-0479">Metal-binding</keyword>
<evidence type="ECO:0000313" key="3">
    <source>
        <dbReference type="EMBL" id="KUK47085.1"/>
    </source>
</evidence>
<dbReference type="PRINTS" id="PR00944">
    <property type="entry name" value="CUEXPORT"/>
</dbReference>
<sequence>MTKTYSVPNIHCQHCVHTINMELSDIEGINTVQADLDSKSVKVDFENADVEQIILNTLEEIGYPVAQ</sequence>
<evidence type="ECO:0000313" key="4">
    <source>
        <dbReference type="Proteomes" id="UP000064249"/>
    </source>
</evidence>
<dbReference type="PROSITE" id="PS50846">
    <property type="entry name" value="HMA_2"/>
    <property type="match status" value="1"/>
</dbReference>
<dbReference type="Gene3D" id="3.30.70.100">
    <property type="match status" value="1"/>
</dbReference>
<dbReference type="InterPro" id="IPR000428">
    <property type="entry name" value="Cu-bd"/>
</dbReference>
<dbReference type="SUPFAM" id="SSF55008">
    <property type="entry name" value="HMA, heavy metal-associated domain"/>
    <property type="match status" value="1"/>
</dbReference>
<dbReference type="AlphaFoldDB" id="A0A101FZ26"/>
<feature type="domain" description="HMA" evidence="2">
    <location>
        <begin position="1"/>
        <end position="66"/>
    </location>
</feature>
<dbReference type="CDD" id="cd00371">
    <property type="entry name" value="HMA"/>
    <property type="match status" value="1"/>
</dbReference>
<proteinExistence type="predicted"/>
<evidence type="ECO:0000259" key="2">
    <source>
        <dbReference type="PROSITE" id="PS50846"/>
    </source>
</evidence>
<organism evidence="3 4">
    <name type="scientific">Anaerolinea thermophila</name>
    <dbReference type="NCBI Taxonomy" id="167964"/>
    <lineage>
        <taxon>Bacteria</taxon>
        <taxon>Bacillati</taxon>
        <taxon>Chloroflexota</taxon>
        <taxon>Anaerolineae</taxon>
        <taxon>Anaerolineales</taxon>
        <taxon>Anaerolineaceae</taxon>
        <taxon>Anaerolinea</taxon>
    </lineage>
</organism>
<reference evidence="3 4" key="1">
    <citation type="journal article" date="2015" name="MBio">
        <title>Genome-Resolved Metagenomic Analysis Reveals Roles for Candidate Phyla and Other Microbial Community Members in Biogeochemical Transformations in Oil Reservoirs.</title>
        <authorList>
            <person name="Hu P."/>
            <person name="Tom L."/>
            <person name="Singh A."/>
            <person name="Thomas B.C."/>
            <person name="Baker B.J."/>
            <person name="Piceno Y.M."/>
            <person name="Andersen G.L."/>
            <person name="Banfield J.F."/>
        </authorList>
    </citation>
    <scope>NUCLEOTIDE SEQUENCE [LARGE SCALE GENOMIC DNA]</scope>
    <source>
        <strain evidence="3">46_16</strain>
    </source>
</reference>
<accession>A0A101FZ26</accession>
<dbReference type="EMBL" id="LGFU01000001">
    <property type="protein sequence ID" value="KUK47085.1"/>
    <property type="molecule type" value="Genomic_DNA"/>
</dbReference>
<gene>
    <name evidence="3" type="ORF">XD73_0031</name>
</gene>
<evidence type="ECO:0000256" key="1">
    <source>
        <dbReference type="ARBA" id="ARBA00022723"/>
    </source>
</evidence>
<name>A0A101FZ26_9CHLR</name>
<comment type="caution">
    <text evidence="3">The sequence shown here is derived from an EMBL/GenBank/DDBJ whole genome shotgun (WGS) entry which is preliminary data.</text>
</comment>
<dbReference type="Proteomes" id="UP000064249">
    <property type="component" value="Unassembled WGS sequence"/>
</dbReference>
<dbReference type="PROSITE" id="PS01047">
    <property type="entry name" value="HMA_1"/>
    <property type="match status" value="1"/>
</dbReference>
<dbReference type="InterPro" id="IPR006121">
    <property type="entry name" value="HMA_dom"/>
</dbReference>
<dbReference type="Pfam" id="PF00403">
    <property type="entry name" value="HMA"/>
    <property type="match status" value="1"/>
</dbReference>
<protein>
    <submittedName>
        <fullName evidence="3">Putative heavy metal binding protein</fullName>
    </submittedName>
</protein>
<dbReference type="GO" id="GO:0005507">
    <property type="term" value="F:copper ion binding"/>
    <property type="evidence" value="ECO:0007669"/>
    <property type="project" value="InterPro"/>
</dbReference>